<dbReference type="SUPFAM" id="SSF51735">
    <property type="entry name" value="NAD(P)-binding Rossmann-fold domains"/>
    <property type="match status" value="1"/>
</dbReference>
<dbReference type="PANTHER" id="PTHR24321">
    <property type="entry name" value="DEHYDROGENASES, SHORT CHAIN"/>
    <property type="match status" value="1"/>
</dbReference>
<dbReference type="InterPro" id="IPR036291">
    <property type="entry name" value="NAD(P)-bd_dom_sf"/>
</dbReference>
<dbReference type="CDD" id="cd05233">
    <property type="entry name" value="SDR_c"/>
    <property type="match status" value="1"/>
</dbReference>
<dbReference type="Proteomes" id="UP000800036">
    <property type="component" value="Unassembled WGS sequence"/>
</dbReference>
<dbReference type="Gene3D" id="3.40.50.720">
    <property type="entry name" value="NAD(P)-binding Rossmann-like Domain"/>
    <property type="match status" value="1"/>
</dbReference>
<dbReference type="Pfam" id="PF13561">
    <property type="entry name" value="adh_short_C2"/>
    <property type="match status" value="1"/>
</dbReference>
<organism evidence="4 5">
    <name type="scientific">Bimuria novae-zelandiae CBS 107.79</name>
    <dbReference type="NCBI Taxonomy" id="1447943"/>
    <lineage>
        <taxon>Eukaryota</taxon>
        <taxon>Fungi</taxon>
        <taxon>Dikarya</taxon>
        <taxon>Ascomycota</taxon>
        <taxon>Pezizomycotina</taxon>
        <taxon>Dothideomycetes</taxon>
        <taxon>Pleosporomycetidae</taxon>
        <taxon>Pleosporales</taxon>
        <taxon>Massarineae</taxon>
        <taxon>Didymosphaeriaceae</taxon>
        <taxon>Bimuria</taxon>
    </lineage>
</organism>
<protein>
    <submittedName>
        <fullName evidence="4">Short chain dehydrogenase</fullName>
    </submittedName>
</protein>
<evidence type="ECO:0000256" key="3">
    <source>
        <dbReference type="SAM" id="MobiDB-lite"/>
    </source>
</evidence>
<dbReference type="PRINTS" id="PR00080">
    <property type="entry name" value="SDRFAMILY"/>
</dbReference>
<dbReference type="OrthoDB" id="47007at2759"/>
<accession>A0A6A5VI20</accession>
<comment type="similarity">
    <text evidence="1">Belongs to the short-chain dehydrogenases/reductases (SDR) family.</text>
</comment>
<evidence type="ECO:0000256" key="2">
    <source>
        <dbReference type="ARBA" id="ARBA00023002"/>
    </source>
</evidence>
<name>A0A6A5VI20_9PLEO</name>
<dbReference type="AlphaFoldDB" id="A0A6A5VI20"/>
<dbReference type="PRINTS" id="PR00081">
    <property type="entry name" value="GDHRDH"/>
</dbReference>
<keyword evidence="5" id="KW-1185">Reference proteome</keyword>
<dbReference type="PANTHER" id="PTHR24321:SF8">
    <property type="entry name" value="ESTRADIOL 17-BETA-DEHYDROGENASE 8-RELATED"/>
    <property type="match status" value="1"/>
</dbReference>
<dbReference type="EMBL" id="ML976667">
    <property type="protein sequence ID" value="KAF1976298.1"/>
    <property type="molecule type" value="Genomic_DNA"/>
</dbReference>
<proteinExistence type="inferred from homology"/>
<reference evidence="4" key="1">
    <citation type="journal article" date="2020" name="Stud. Mycol.">
        <title>101 Dothideomycetes genomes: a test case for predicting lifestyles and emergence of pathogens.</title>
        <authorList>
            <person name="Haridas S."/>
            <person name="Albert R."/>
            <person name="Binder M."/>
            <person name="Bloem J."/>
            <person name="Labutti K."/>
            <person name="Salamov A."/>
            <person name="Andreopoulos B."/>
            <person name="Baker S."/>
            <person name="Barry K."/>
            <person name="Bills G."/>
            <person name="Bluhm B."/>
            <person name="Cannon C."/>
            <person name="Castanera R."/>
            <person name="Culley D."/>
            <person name="Daum C."/>
            <person name="Ezra D."/>
            <person name="Gonzalez J."/>
            <person name="Henrissat B."/>
            <person name="Kuo A."/>
            <person name="Liang C."/>
            <person name="Lipzen A."/>
            <person name="Lutzoni F."/>
            <person name="Magnuson J."/>
            <person name="Mondo S."/>
            <person name="Nolan M."/>
            <person name="Ohm R."/>
            <person name="Pangilinan J."/>
            <person name="Park H.-J."/>
            <person name="Ramirez L."/>
            <person name="Alfaro M."/>
            <person name="Sun H."/>
            <person name="Tritt A."/>
            <person name="Yoshinaga Y."/>
            <person name="Zwiers L.-H."/>
            <person name="Turgeon B."/>
            <person name="Goodwin S."/>
            <person name="Spatafora J."/>
            <person name="Crous P."/>
            <person name="Grigoriev I."/>
        </authorList>
    </citation>
    <scope>NUCLEOTIDE SEQUENCE</scope>
    <source>
        <strain evidence="4">CBS 107.79</strain>
    </source>
</reference>
<sequence>MAEAQVSSTSKNIIVSGGAQGIGRALGRYFLEAGHRVFILDIQENELEYAATKHLEKYYKDGKVGYAVCNLRDVNDIRSKVEQAAKFFDGKIDVLVNNGGIASPKWKDDKTMESKETYDQWVAYMETNLTAPFAMSQACIPYMKHREADSDNSEGAHKDFAGPCIIHIGSFRAHQSDPNQEGYAASKSGQLGLMQAMSISLGPLGIRTNLVAPGRIKVAHESKEGDEGGATWEGQNSEKDIDDHPTNRAGRPKDIADACLYLINAGFVNGVDITVDGGALRKKAG</sequence>
<evidence type="ECO:0000313" key="5">
    <source>
        <dbReference type="Proteomes" id="UP000800036"/>
    </source>
</evidence>
<dbReference type="InterPro" id="IPR002347">
    <property type="entry name" value="SDR_fam"/>
</dbReference>
<feature type="region of interest" description="Disordered" evidence="3">
    <location>
        <begin position="220"/>
        <end position="250"/>
    </location>
</feature>
<feature type="compositionally biased region" description="Basic and acidic residues" evidence="3">
    <location>
        <begin position="236"/>
        <end position="250"/>
    </location>
</feature>
<evidence type="ECO:0000313" key="4">
    <source>
        <dbReference type="EMBL" id="KAF1976298.1"/>
    </source>
</evidence>
<gene>
    <name evidence="4" type="ORF">BU23DRAFT_578663</name>
</gene>
<evidence type="ECO:0000256" key="1">
    <source>
        <dbReference type="ARBA" id="ARBA00006484"/>
    </source>
</evidence>
<keyword evidence="2" id="KW-0560">Oxidoreductase</keyword>
<dbReference type="GO" id="GO:0016491">
    <property type="term" value="F:oxidoreductase activity"/>
    <property type="evidence" value="ECO:0007669"/>
    <property type="project" value="UniProtKB-KW"/>
</dbReference>